<evidence type="ECO:0000313" key="1">
    <source>
        <dbReference type="EMBL" id="CAK0872523.1"/>
    </source>
</evidence>
<keyword evidence="2" id="KW-1185">Reference proteome</keyword>
<organism evidence="1 2">
    <name type="scientific">Prorocentrum cordatum</name>
    <dbReference type="NCBI Taxonomy" id="2364126"/>
    <lineage>
        <taxon>Eukaryota</taxon>
        <taxon>Sar</taxon>
        <taxon>Alveolata</taxon>
        <taxon>Dinophyceae</taxon>
        <taxon>Prorocentrales</taxon>
        <taxon>Prorocentraceae</taxon>
        <taxon>Prorocentrum</taxon>
    </lineage>
</organism>
<evidence type="ECO:0000313" key="2">
    <source>
        <dbReference type="Proteomes" id="UP001189429"/>
    </source>
</evidence>
<protein>
    <submittedName>
        <fullName evidence="1">Uncharacterized protein</fullName>
    </submittedName>
</protein>
<dbReference type="Proteomes" id="UP001189429">
    <property type="component" value="Unassembled WGS sequence"/>
</dbReference>
<accession>A0ABN9VH62</accession>
<name>A0ABN9VH62_9DINO</name>
<dbReference type="EMBL" id="CAUYUJ010017172">
    <property type="protein sequence ID" value="CAK0872523.1"/>
    <property type="molecule type" value="Genomic_DNA"/>
</dbReference>
<gene>
    <name evidence="1" type="ORF">PCOR1329_LOCUS57969</name>
</gene>
<sequence length="153" mass="16509">MACAALSPEDLQAISGVISLQVAPLRADLESTVGKIHELDEKFDAQIAELRLEQQKLRVSVEEPRLLCWNTSTAKPLDEDNLFPRIAAHPSQMVTAAQSDAKLITMGSTLMKAIASTAGHAPTGPSTLLNLRHPLVLHLSLIVTLRIETVAKS</sequence>
<comment type="caution">
    <text evidence="1">The sequence shown here is derived from an EMBL/GenBank/DDBJ whole genome shotgun (WGS) entry which is preliminary data.</text>
</comment>
<proteinExistence type="predicted"/>
<reference evidence="1" key="1">
    <citation type="submission" date="2023-10" db="EMBL/GenBank/DDBJ databases">
        <authorList>
            <person name="Chen Y."/>
            <person name="Shah S."/>
            <person name="Dougan E. K."/>
            <person name="Thang M."/>
            <person name="Chan C."/>
        </authorList>
    </citation>
    <scope>NUCLEOTIDE SEQUENCE [LARGE SCALE GENOMIC DNA]</scope>
</reference>
<feature type="non-terminal residue" evidence="1">
    <location>
        <position position="153"/>
    </location>
</feature>